<proteinExistence type="predicted"/>
<feature type="domain" description="G protein gamma" evidence="1">
    <location>
        <begin position="76"/>
        <end position="108"/>
    </location>
</feature>
<evidence type="ECO:0000313" key="2">
    <source>
        <dbReference type="Proteomes" id="UP000887565"/>
    </source>
</evidence>
<dbReference type="AlphaFoldDB" id="A0A915IUA2"/>
<reference evidence="3" key="1">
    <citation type="submission" date="2022-11" db="UniProtKB">
        <authorList>
            <consortium name="WormBaseParasite"/>
        </authorList>
    </citation>
    <scope>IDENTIFICATION</scope>
</reference>
<keyword evidence="2" id="KW-1185">Reference proteome</keyword>
<organism evidence="2 3">
    <name type="scientific">Romanomermis culicivorax</name>
    <name type="common">Nematode worm</name>
    <dbReference type="NCBI Taxonomy" id="13658"/>
    <lineage>
        <taxon>Eukaryota</taxon>
        <taxon>Metazoa</taxon>
        <taxon>Ecdysozoa</taxon>
        <taxon>Nematoda</taxon>
        <taxon>Enoplea</taxon>
        <taxon>Dorylaimia</taxon>
        <taxon>Mermithida</taxon>
        <taxon>Mermithoidea</taxon>
        <taxon>Mermithidae</taxon>
        <taxon>Romanomermis</taxon>
    </lineage>
</organism>
<name>A0A915IUA2_ROMCU</name>
<protein>
    <submittedName>
        <fullName evidence="3">G protein gamma domain-containing protein</fullName>
    </submittedName>
</protein>
<evidence type="ECO:0000259" key="1">
    <source>
        <dbReference type="PROSITE" id="PS50058"/>
    </source>
</evidence>
<dbReference type="PROSITE" id="PS50058">
    <property type="entry name" value="G_PROTEIN_GAMMA"/>
    <property type="match status" value="1"/>
</dbReference>
<sequence length="145" mass="16392">MKGPNQLLPNSPNQAETLGRNSVQQFGQSQSQQMINCFRSKELQASATKGNAQLNVHFYRFLLRAIRVRSVIKGGSSAQMEALKTQIEQLRMEASIPRKRISEVSKDLANQTAHDLSLELPRVFPHTLARHLPQAHLSSFRQFNL</sequence>
<dbReference type="InterPro" id="IPR036284">
    <property type="entry name" value="GGL_sf"/>
</dbReference>
<dbReference type="GO" id="GO:0007186">
    <property type="term" value="P:G protein-coupled receptor signaling pathway"/>
    <property type="evidence" value="ECO:0007669"/>
    <property type="project" value="InterPro"/>
</dbReference>
<dbReference type="Gene3D" id="4.10.260.10">
    <property type="entry name" value="Transducin (heterotrimeric G protein), gamma chain"/>
    <property type="match status" value="1"/>
</dbReference>
<evidence type="ECO:0000313" key="3">
    <source>
        <dbReference type="WBParaSite" id="nRc.2.0.1.t17774-RA"/>
    </source>
</evidence>
<dbReference type="WBParaSite" id="nRc.2.0.1.t17774-RA">
    <property type="protein sequence ID" value="nRc.2.0.1.t17774-RA"/>
    <property type="gene ID" value="nRc.2.0.1.g17774"/>
</dbReference>
<dbReference type="Proteomes" id="UP000887565">
    <property type="component" value="Unplaced"/>
</dbReference>
<accession>A0A915IUA2</accession>
<dbReference type="InterPro" id="IPR015898">
    <property type="entry name" value="G-protein_gamma-like_dom"/>
</dbReference>